<dbReference type="InterPro" id="IPR050248">
    <property type="entry name" value="Polysacc_deacetylase_ArnD"/>
</dbReference>
<dbReference type="PANTHER" id="PTHR10587">
    <property type="entry name" value="GLYCOSYL TRANSFERASE-RELATED"/>
    <property type="match status" value="1"/>
</dbReference>
<dbReference type="EC" id="3.-.-.-" evidence="2"/>
<dbReference type="EMBL" id="JASKYM010000004">
    <property type="protein sequence ID" value="MDK2563813.1"/>
    <property type="molecule type" value="Genomic_DNA"/>
</dbReference>
<dbReference type="PROSITE" id="PS51677">
    <property type="entry name" value="NODB"/>
    <property type="match status" value="1"/>
</dbReference>
<dbReference type="Proteomes" id="UP001301012">
    <property type="component" value="Unassembled WGS sequence"/>
</dbReference>
<organism evidence="2 3">
    <name type="scientific">Romboutsia sedimentorum</name>
    <dbReference type="NCBI Taxonomy" id="1368474"/>
    <lineage>
        <taxon>Bacteria</taxon>
        <taxon>Bacillati</taxon>
        <taxon>Bacillota</taxon>
        <taxon>Clostridia</taxon>
        <taxon>Peptostreptococcales</taxon>
        <taxon>Peptostreptococcaceae</taxon>
        <taxon>Romboutsia</taxon>
    </lineage>
</organism>
<gene>
    <name evidence="2" type="ORF">QOZ84_09650</name>
</gene>
<evidence type="ECO:0000313" key="3">
    <source>
        <dbReference type="Proteomes" id="UP001301012"/>
    </source>
</evidence>
<dbReference type="InterPro" id="IPR011330">
    <property type="entry name" value="Glyco_hydro/deAcase_b/a-brl"/>
</dbReference>
<dbReference type="InterPro" id="IPR002509">
    <property type="entry name" value="NODB_dom"/>
</dbReference>
<name>A0ABT7ECL7_9FIRM</name>
<keyword evidence="2" id="KW-0378">Hydrolase</keyword>
<dbReference type="Gene3D" id="3.20.20.370">
    <property type="entry name" value="Glycoside hydrolase/deacetylase"/>
    <property type="match status" value="1"/>
</dbReference>
<dbReference type="GO" id="GO:0016787">
    <property type="term" value="F:hydrolase activity"/>
    <property type="evidence" value="ECO:0007669"/>
    <property type="project" value="UniProtKB-KW"/>
</dbReference>
<dbReference type="PANTHER" id="PTHR10587:SF125">
    <property type="entry name" value="POLYSACCHARIDE DEACETYLASE YHEN-RELATED"/>
    <property type="match status" value="1"/>
</dbReference>
<sequence>MNSIMKKKLKIILSGGVIAIGTIVCNVKVVCAYNEEYNNQRKIAYITIDDGPSKYTERIIKILNKHNAKATFFMIDRNMKNYPDQVKSIIENGNTAGFHTVSHDINKLYKDCNSAKDEFDINMKTFYEITGKESKLIRLPYGSKPYTPSKSYENLVESGYKLWDWNIDTEDWKFSSNQIIQNVKNYTQNKNKVVILIHEKQQTVEALDKILVYLVNEGYELLPIDESQKPQNFWSDNLNQ</sequence>
<comment type="caution">
    <text evidence="2">The sequence shown here is derived from an EMBL/GenBank/DDBJ whole genome shotgun (WGS) entry which is preliminary data.</text>
</comment>
<reference evidence="2 3" key="1">
    <citation type="submission" date="2023-05" db="EMBL/GenBank/DDBJ databases">
        <title>Rombocin, a short stable natural nisin variant, displays selective antimicrobial activity against Listeria monocytogenes and employs dual mode of action to kill target bacterial strains.</title>
        <authorList>
            <person name="Wambui J."/>
            <person name="Stephan R."/>
            <person name="Kuipers O.P."/>
        </authorList>
    </citation>
    <scope>NUCLEOTIDE SEQUENCE [LARGE SCALE GENOMIC DNA]</scope>
    <source>
        <strain evidence="2 3">RC002</strain>
    </source>
</reference>
<feature type="domain" description="NodB homology" evidence="1">
    <location>
        <begin position="42"/>
        <end position="222"/>
    </location>
</feature>
<evidence type="ECO:0000259" key="1">
    <source>
        <dbReference type="PROSITE" id="PS51677"/>
    </source>
</evidence>
<dbReference type="CDD" id="cd10944">
    <property type="entry name" value="CE4_SmPgdA_like"/>
    <property type="match status" value="1"/>
</dbReference>
<dbReference type="SUPFAM" id="SSF88713">
    <property type="entry name" value="Glycoside hydrolase/deacetylase"/>
    <property type="match status" value="1"/>
</dbReference>
<accession>A0ABT7ECL7</accession>
<keyword evidence="3" id="KW-1185">Reference proteome</keyword>
<dbReference type="RefSeq" id="WP_284132754.1">
    <property type="nucleotide sequence ID" value="NZ_JASKYM010000004.1"/>
</dbReference>
<dbReference type="Pfam" id="PF01522">
    <property type="entry name" value="Polysacc_deac_1"/>
    <property type="match status" value="1"/>
</dbReference>
<evidence type="ECO:0000313" key="2">
    <source>
        <dbReference type="EMBL" id="MDK2563813.1"/>
    </source>
</evidence>
<protein>
    <submittedName>
        <fullName evidence="2">Polysaccharide deacetylase family protein</fullName>
        <ecNumber evidence="2">3.-.-.-</ecNumber>
    </submittedName>
</protein>
<proteinExistence type="predicted"/>